<accession>A0AC61NDW6</accession>
<dbReference type="Proteomes" id="UP000826212">
    <property type="component" value="Chromosome"/>
</dbReference>
<gene>
    <name evidence="1" type="ORF">K4L44_14550</name>
</gene>
<sequence>MNFTEISINKSRIVISILIMVMVTGLLTYNTLSRDSMPPYTVRVASIVTSFPGASPERVENLVTDKIEEVALELPELKKVTSTSRMGISIVNVELKMDVHPSRLQEVWDRLRLKLDALTNLPQGIKPILQDESIGEVFGLVIGLTSDGYEYEKMKEVAEDLKNQIIMIDGAAKIEINGIQEQQVCIEYDNAKLQRFAISLEVLKQQIESTNILNTGGMIHADKHRVVLEPTGNFDNLESLRNLLIPVGNRNGFLYLRDIAKVSKQYIDPAKQLVFVDGKKAITLHVSLKKGANIIKLGQQIDQYIAQYSKKLSIGLEITRVSSLDHYIDDKVTSFVSNLIQAVLIVFLVMLVFLGLRTGMIIASLIPIVTIITIFTMGLFDIGINQISLAALIMALGMMVDNGIVVAESIMVKVENGVKVKDAAISSCTELIVPLLISTLTTSAAFSSFYMAKSVMGDIMGPIFLVISISLIASWFVSLSIITLFCIIFHKDPKETKWSRFLDQCFEGLKNNYYGIIGKALRNRKKIIVGTVVIFFLAMLLFSKLIFVFFPDSDRNMVTLDLQLPQGVQIEETTNIVHKIEAYIDSSLLIKDSKRDGVTSYSSFIGKGPSSYDLGYTADEANSNYAHILINTTSFTSNQAIIEALDHYCFNSFSDAQVKVSLLGGGGGGTPIEIKVQGKDPNVLSSIAQKIKLKLQKMEGTKTIKDDWGQKSLKYIIRIKSDKVLNANINHKEIANALSSALIGFHTGEFREKENSFPITLKEENGGDKLVDELNTLLVFSAQTGKAVPLEQVAEVVPTWEFPKISRENTLKTITISSELTFDGNASKIMKEVKPWLKEEAKKWPRGYHFKVGGEEENSAENMMAVAKYIPFSFFCILLLLVIQFNSFRKMIMIVATIPLGAIGMTIGLYLFHNPFGFMAFLGMISLAGIVINNAIVLVDRIDFELSKTVLNKTSAVMGACVQRVRPIILSTLTTVAGLIPLYVNGGEVWQPMAITIMVGLLFGTIITLVFIPVVYCSMYKIH</sequence>
<keyword evidence="2" id="KW-1185">Reference proteome</keyword>
<evidence type="ECO:0000313" key="2">
    <source>
        <dbReference type="Proteomes" id="UP000826212"/>
    </source>
</evidence>
<protein>
    <submittedName>
        <fullName evidence="1">Efflux RND transporter permease subunit</fullName>
    </submittedName>
</protein>
<dbReference type="EMBL" id="CP081303">
    <property type="protein sequence ID" value="QZE13765.1"/>
    <property type="molecule type" value="Genomic_DNA"/>
</dbReference>
<evidence type="ECO:0000313" key="1">
    <source>
        <dbReference type="EMBL" id="QZE13765.1"/>
    </source>
</evidence>
<organism evidence="1 2">
    <name type="scientific">Halosquirtibacter laminarini</name>
    <dbReference type="NCBI Taxonomy" id="3374600"/>
    <lineage>
        <taxon>Bacteria</taxon>
        <taxon>Pseudomonadati</taxon>
        <taxon>Bacteroidota</taxon>
        <taxon>Bacteroidia</taxon>
        <taxon>Marinilabiliales</taxon>
        <taxon>Prolixibacteraceae</taxon>
        <taxon>Halosquirtibacter</taxon>
    </lineage>
</organism>
<reference evidence="1" key="1">
    <citation type="submission" date="2021-08" db="EMBL/GenBank/DDBJ databases">
        <title>Novel anaerobic bacterium isolated from sea squirt in East Sea, Republic of Korea.</title>
        <authorList>
            <person name="Nguyen T.H."/>
            <person name="Li Z."/>
            <person name="Lee Y.-J."/>
            <person name="Ko J."/>
            <person name="Kim S.-G."/>
        </authorList>
    </citation>
    <scope>NUCLEOTIDE SEQUENCE</scope>
    <source>
        <strain evidence="1">KCTC 25031</strain>
    </source>
</reference>
<name>A0AC61NDW6_9BACT</name>
<proteinExistence type="predicted"/>